<dbReference type="SUPFAM" id="SSF48439">
    <property type="entry name" value="Protein prenylyltransferase"/>
    <property type="match status" value="1"/>
</dbReference>
<keyword evidence="1" id="KW-0677">Repeat</keyword>
<dbReference type="RefSeq" id="WP_096828933.1">
    <property type="nucleotide sequence ID" value="NZ_NXIB02000069.1"/>
</dbReference>
<dbReference type="OrthoDB" id="500470at2"/>
<name>A0A2G4EZS0_9CYAN</name>
<dbReference type="InterPro" id="IPR019734">
    <property type="entry name" value="TPR_rpt"/>
</dbReference>
<protein>
    <recommendedName>
        <fullName evidence="7">Tetratricopeptide repeat protein</fullName>
    </recommendedName>
</protein>
<feature type="coiled-coil region" evidence="4">
    <location>
        <begin position="919"/>
        <end position="973"/>
    </location>
</feature>
<keyword evidence="2 3" id="KW-0802">TPR repeat</keyword>
<dbReference type="SUPFAM" id="SSF48452">
    <property type="entry name" value="TPR-like"/>
    <property type="match status" value="1"/>
</dbReference>
<evidence type="ECO:0000313" key="5">
    <source>
        <dbReference type="EMBL" id="PHX55004.1"/>
    </source>
</evidence>
<feature type="repeat" description="TPR" evidence="3">
    <location>
        <begin position="920"/>
        <end position="953"/>
    </location>
</feature>
<reference evidence="5" key="1">
    <citation type="submission" date="2017-10" db="EMBL/GenBank/DDBJ databases">
        <title>Draft genome sequence of the planktic cyanobacteria Tychonema bourrellyi isolated from alpine lentic freshwater.</title>
        <authorList>
            <person name="Tett A."/>
            <person name="Armanini F."/>
            <person name="Asnicar F."/>
            <person name="Boscaini A."/>
            <person name="Pasolli E."/>
            <person name="Zolfo M."/>
            <person name="Donati C."/>
            <person name="Salmaso N."/>
            <person name="Segata N."/>
        </authorList>
    </citation>
    <scope>NUCLEOTIDE SEQUENCE</scope>
    <source>
        <strain evidence="5">FEM_GT703</strain>
    </source>
</reference>
<accession>A0A2G4EZS0</accession>
<sequence length="977" mass="109988">MPIDDEDFQIEISDDRKLQLFTDRHEFTRRFASYLNDDPPPAKILYFFGDGGNGKSLLLKHLQYHCCKKFAPQVWQQLRALPESQAAEVADFVRNAEPKTYTPIPVVKHDFGLIPIKEDKPQDRFYGLLMLRRNVAAATKKYKFKFPNYDFACFWYLLNKGESNATLSQLFPDDVAELVAPVVETFAEFPVVAQAVAVLKGIDKLGGIKRAMKLIQNRLGVSDETADEIRRKDIDTELIDCLPKLFAGDLNAAMASINKPDRLVMLFDTHEKMWDEKRNSQGATFWYQDEWFRRLLRALDYKLGIVVAVAGRDCPVTQLRWPNAPRFPIPEDYIDKQLVWHLSPADARDYLHKVEIDKADLADAVIKYASVNPDENWENLQVHPFYLGLCADVVLAERRRGIELLASDFARIPKLENKTAELTDRLLLYVDREVRSAVHSLSACRAFDEDLYVKLGGGCHFQASSANFEVLTSFSFVWKSEKRGDNWYRIHDLLRRLDADRDNPKTRRAHEVLEGHYREVGDGAEAIFHANRLDWLRGVKEWVEVFEEALELSRYGECELLLGVRDELWIKSDFRLGRISLSEGDYYARLARYVEAKQEYLEAVAAYERQLIITPNNKDTLNSKGIALGCLGNLQVKVSEFEAAKLSCSEAIAAFNSALLIASDDKSALSNKGNALTSLGELQAKLTEFEAAKQSYSEAIATFNSALVIAPDNKSALNNKGVALECLGDLQAGLSEFEDAKQSYSEAIDAYNSALQIAPGYISGIQNKGNALRCLGDLQAKLSEFEVAKQSYSEAIDAYNSALQIAPEYSYALNNKGMALKSMGKLKAELSEFEAAKQSYSEAIDAYNSALRIAPDDNYALNNKGIALKNLGDLQKELSEFEAAQHSYLEAIDVYNSALRIAPGDNYAIHNKGLALKSMGDLQAQLSEQEEALKNWQEALQMFNRSLAIAPNDDRLRNRRDSLQESLNNLGEDTVSS</sequence>
<comment type="caution">
    <text evidence="5">The sequence shown here is derived from an EMBL/GenBank/DDBJ whole genome shotgun (WGS) entry which is preliminary data.</text>
</comment>
<feature type="repeat" description="TPR" evidence="3">
    <location>
        <begin position="776"/>
        <end position="809"/>
    </location>
</feature>
<evidence type="ECO:0000256" key="2">
    <source>
        <dbReference type="ARBA" id="ARBA00022803"/>
    </source>
</evidence>
<dbReference type="Gene3D" id="1.25.40.10">
    <property type="entry name" value="Tetratricopeptide repeat domain"/>
    <property type="match status" value="6"/>
</dbReference>
<evidence type="ECO:0000313" key="6">
    <source>
        <dbReference type="Proteomes" id="UP000226442"/>
    </source>
</evidence>
<evidence type="ECO:0000256" key="3">
    <source>
        <dbReference type="PROSITE-ProRule" id="PRU00339"/>
    </source>
</evidence>
<evidence type="ECO:0000256" key="1">
    <source>
        <dbReference type="ARBA" id="ARBA00022737"/>
    </source>
</evidence>
<keyword evidence="4" id="KW-0175">Coiled coil</keyword>
<dbReference type="EMBL" id="NXIB02000069">
    <property type="protein sequence ID" value="PHX55004.1"/>
    <property type="molecule type" value="Genomic_DNA"/>
</dbReference>
<gene>
    <name evidence="5" type="ORF">CP500_013055</name>
</gene>
<dbReference type="Proteomes" id="UP000226442">
    <property type="component" value="Unassembled WGS sequence"/>
</dbReference>
<evidence type="ECO:0008006" key="7">
    <source>
        <dbReference type="Google" id="ProtNLM"/>
    </source>
</evidence>
<dbReference type="PANTHER" id="PTHR44943:SF8">
    <property type="entry name" value="TPR REPEAT-CONTAINING PROTEIN MJ0263"/>
    <property type="match status" value="1"/>
</dbReference>
<keyword evidence="6" id="KW-1185">Reference proteome</keyword>
<evidence type="ECO:0000256" key="4">
    <source>
        <dbReference type="SAM" id="Coils"/>
    </source>
</evidence>
<dbReference type="PROSITE" id="PS50005">
    <property type="entry name" value="TPR"/>
    <property type="match status" value="3"/>
</dbReference>
<dbReference type="AlphaFoldDB" id="A0A2G4EZS0"/>
<dbReference type="SMART" id="SM00028">
    <property type="entry name" value="TPR"/>
    <property type="match status" value="8"/>
</dbReference>
<proteinExistence type="predicted"/>
<dbReference type="PANTHER" id="PTHR44943">
    <property type="entry name" value="CELLULOSE SYNTHASE OPERON PROTEIN C"/>
    <property type="match status" value="1"/>
</dbReference>
<dbReference type="Pfam" id="PF13432">
    <property type="entry name" value="TPR_16"/>
    <property type="match status" value="2"/>
</dbReference>
<dbReference type="InterPro" id="IPR011990">
    <property type="entry name" value="TPR-like_helical_dom_sf"/>
</dbReference>
<feature type="repeat" description="TPR" evidence="3">
    <location>
        <begin position="824"/>
        <end position="857"/>
    </location>
</feature>
<organism evidence="5 6">
    <name type="scientific">Tychonema bourrellyi FEM_GT703</name>
    <dbReference type="NCBI Taxonomy" id="2040638"/>
    <lineage>
        <taxon>Bacteria</taxon>
        <taxon>Bacillati</taxon>
        <taxon>Cyanobacteriota</taxon>
        <taxon>Cyanophyceae</taxon>
        <taxon>Oscillatoriophycideae</taxon>
        <taxon>Oscillatoriales</taxon>
        <taxon>Microcoleaceae</taxon>
        <taxon>Tychonema</taxon>
    </lineage>
</organism>
<dbReference type="InterPro" id="IPR051685">
    <property type="entry name" value="Ycf3/AcsC/BcsC/TPR_MFPF"/>
</dbReference>